<keyword evidence="7" id="KW-1185">Reference proteome</keyword>
<protein>
    <submittedName>
        <fullName evidence="6">Uncharacterized protein</fullName>
    </submittedName>
</protein>
<dbReference type="EMBL" id="KZ397547">
    <property type="protein sequence ID" value="PIO54384.1"/>
    <property type="molecule type" value="Genomic_DNA"/>
</dbReference>
<evidence type="ECO:0000313" key="6">
    <source>
        <dbReference type="EMBL" id="PIO54384.1"/>
    </source>
</evidence>
<evidence type="ECO:0000256" key="1">
    <source>
        <dbReference type="ARBA" id="ARBA00004141"/>
    </source>
</evidence>
<evidence type="ECO:0000313" key="7">
    <source>
        <dbReference type="Proteomes" id="UP000230423"/>
    </source>
</evidence>
<dbReference type="Proteomes" id="UP000230423">
    <property type="component" value="Unassembled WGS sequence"/>
</dbReference>
<dbReference type="OrthoDB" id="276989at2759"/>
<reference evidence="6 7" key="1">
    <citation type="submission" date="2015-09" db="EMBL/GenBank/DDBJ databases">
        <title>Draft genome of the parasitic nematode Teladorsagia circumcincta isolate WARC Sus (inbred).</title>
        <authorList>
            <person name="Mitreva M."/>
        </authorList>
    </citation>
    <scope>NUCLEOTIDE SEQUENCE [LARGE SCALE GENOMIC DNA]</scope>
    <source>
        <strain evidence="6 7">S</strain>
    </source>
</reference>
<feature type="transmembrane region" description="Helical" evidence="5">
    <location>
        <begin position="35"/>
        <end position="60"/>
    </location>
</feature>
<evidence type="ECO:0000256" key="5">
    <source>
        <dbReference type="SAM" id="Phobius"/>
    </source>
</evidence>
<name>A0A2G9T8W8_TELCI</name>
<dbReference type="Gene3D" id="1.50.40.10">
    <property type="entry name" value="Mitochondrial carrier domain"/>
    <property type="match status" value="1"/>
</dbReference>
<keyword evidence="4 5" id="KW-0472">Membrane</keyword>
<sequence>MLSKSEKAPTILSTLNEIYIARGFPALFAGIVPRVLWMTVGGFVFFGAYESVLALSYWVCPDKKKTCGKSPLVS</sequence>
<comment type="similarity">
    <text evidence="2">Belongs to the mitochondrial carrier (TC 2.A.29) family.</text>
</comment>
<dbReference type="InterPro" id="IPR023395">
    <property type="entry name" value="MCP_dom_sf"/>
</dbReference>
<gene>
    <name evidence="6" type="ORF">TELCIR_24254</name>
</gene>
<keyword evidence="5" id="KW-1133">Transmembrane helix</keyword>
<dbReference type="Pfam" id="PF00153">
    <property type="entry name" value="Mito_carr"/>
    <property type="match status" value="1"/>
</dbReference>
<organism evidence="6 7">
    <name type="scientific">Teladorsagia circumcincta</name>
    <name type="common">Brown stomach worm</name>
    <name type="synonym">Ostertagia circumcincta</name>
    <dbReference type="NCBI Taxonomy" id="45464"/>
    <lineage>
        <taxon>Eukaryota</taxon>
        <taxon>Metazoa</taxon>
        <taxon>Ecdysozoa</taxon>
        <taxon>Nematoda</taxon>
        <taxon>Chromadorea</taxon>
        <taxon>Rhabditida</taxon>
        <taxon>Rhabditina</taxon>
        <taxon>Rhabditomorpha</taxon>
        <taxon>Strongyloidea</taxon>
        <taxon>Trichostrongylidae</taxon>
        <taxon>Teladorsagia</taxon>
    </lineage>
</organism>
<keyword evidence="3 5" id="KW-0812">Transmembrane</keyword>
<evidence type="ECO:0000256" key="2">
    <source>
        <dbReference type="ARBA" id="ARBA00006375"/>
    </source>
</evidence>
<accession>A0A2G9T8W8</accession>
<dbReference type="SUPFAM" id="SSF103506">
    <property type="entry name" value="Mitochondrial carrier"/>
    <property type="match status" value="1"/>
</dbReference>
<dbReference type="GO" id="GO:0016020">
    <property type="term" value="C:membrane"/>
    <property type="evidence" value="ECO:0007669"/>
    <property type="project" value="UniProtKB-SubCell"/>
</dbReference>
<comment type="subcellular location">
    <subcellularLocation>
        <location evidence="1">Membrane</location>
        <topology evidence="1">Multi-pass membrane protein</topology>
    </subcellularLocation>
</comment>
<proteinExistence type="inferred from homology"/>
<evidence type="ECO:0000256" key="3">
    <source>
        <dbReference type="ARBA" id="ARBA00022692"/>
    </source>
</evidence>
<dbReference type="AlphaFoldDB" id="A0A2G9T8W8"/>
<dbReference type="InterPro" id="IPR018108">
    <property type="entry name" value="MCP_transmembrane"/>
</dbReference>
<evidence type="ECO:0000256" key="4">
    <source>
        <dbReference type="ARBA" id="ARBA00023136"/>
    </source>
</evidence>